<organism evidence="1 2">
    <name type="scientific">Recurvomyces mirabilis</name>
    <dbReference type="NCBI Taxonomy" id="574656"/>
    <lineage>
        <taxon>Eukaryota</taxon>
        <taxon>Fungi</taxon>
        <taxon>Dikarya</taxon>
        <taxon>Ascomycota</taxon>
        <taxon>Pezizomycotina</taxon>
        <taxon>Dothideomycetes</taxon>
        <taxon>Dothideomycetidae</taxon>
        <taxon>Mycosphaerellales</taxon>
        <taxon>Teratosphaeriaceae</taxon>
        <taxon>Recurvomyces</taxon>
    </lineage>
</organism>
<keyword evidence="2" id="KW-1185">Reference proteome</keyword>
<name>A0AAE0WTB7_9PEZI</name>
<evidence type="ECO:0000313" key="1">
    <source>
        <dbReference type="EMBL" id="KAK3677417.1"/>
    </source>
</evidence>
<proteinExistence type="predicted"/>
<gene>
    <name evidence="1" type="ORF">LTR78_002955</name>
</gene>
<dbReference type="GO" id="GO:0061671">
    <property type="term" value="C:Cbp3p-Cbp6 complex"/>
    <property type="evidence" value="ECO:0007669"/>
    <property type="project" value="InterPro"/>
</dbReference>
<accession>A0AAE0WTB7</accession>
<protein>
    <submittedName>
        <fullName evidence="1">Uncharacterized protein</fullName>
    </submittedName>
</protein>
<comment type="caution">
    <text evidence="1">The sequence shown here is derived from an EMBL/GenBank/DDBJ whole genome shotgun (WGS) entry which is preliminary data.</text>
</comment>
<reference evidence="1" key="1">
    <citation type="submission" date="2023-07" db="EMBL/GenBank/DDBJ databases">
        <title>Black Yeasts Isolated from many extreme environments.</title>
        <authorList>
            <person name="Coleine C."/>
            <person name="Stajich J.E."/>
            <person name="Selbmann L."/>
        </authorList>
    </citation>
    <scope>NUCLEOTIDE SEQUENCE</scope>
    <source>
        <strain evidence="1">CCFEE 5485</strain>
    </source>
</reference>
<sequence>MAAKQLSNHYLRLLNRWPVDRLRPADRHFQKLLQTRLEQSKTSPNTDTHEVNAAYLLLDNTFTKQFPLPKAMMNPASAPDMYINLAKELEEAPDRTWWGNFSKRMKNMIRMK</sequence>
<evidence type="ECO:0000313" key="2">
    <source>
        <dbReference type="Proteomes" id="UP001274830"/>
    </source>
</evidence>
<dbReference type="GO" id="GO:0043022">
    <property type="term" value="F:ribosome binding"/>
    <property type="evidence" value="ECO:0007669"/>
    <property type="project" value="InterPro"/>
</dbReference>
<dbReference type="EMBL" id="JAUTXT010000007">
    <property type="protein sequence ID" value="KAK3677417.1"/>
    <property type="molecule type" value="Genomic_DNA"/>
</dbReference>
<dbReference type="GO" id="GO:0034551">
    <property type="term" value="P:mitochondrial respiratory chain complex III assembly"/>
    <property type="evidence" value="ECO:0007669"/>
    <property type="project" value="TreeGrafter"/>
</dbReference>
<dbReference type="InterPro" id="IPR037653">
    <property type="entry name" value="Cbp6"/>
</dbReference>
<dbReference type="Pfam" id="PF20180">
    <property type="entry name" value="UQCC2_CBP6"/>
    <property type="match status" value="1"/>
</dbReference>
<dbReference type="AlphaFoldDB" id="A0AAE0WTB7"/>
<dbReference type="PANTHER" id="PTHR28250">
    <property type="entry name" value="CYTOCHROME B PRE-MRNA-PROCESSING PROTEIN 6"/>
    <property type="match status" value="1"/>
</dbReference>
<dbReference type="PANTHER" id="PTHR28250:SF1">
    <property type="entry name" value="CYTOCHROME B PRE-MRNA-PROCESSING PROTEIN 6"/>
    <property type="match status" value="1"/>
</dbReference>
<dbReference type="Proteomes" id="UP001274830">
    <property type="component" value="Unassembled WGS sequence"/>
</dbReference>